<organism evidence="2 3">
    <name type="scientific">Bradyrhizobium yuanmingense</name>
    <dbReference type="NCBI Taxonomy" id="108015"/>
    <lineage>
        <taxon>Bacteria</taxon>
        <taxon>Pseudomonadati</taxon>
        <taxon>Pseudomonadota</taxon>
        <taxon>Alphaproteobacteria</taxon>
        <taxon>Hyphomicrobiales</taxon>
        <taxon>Nitrobacteraceae</taxon>
        <taxon>Bradyrhizobium</taxon>
    </lineage>
</organism>
<dbReference type="Gene3D" id="1.25.40.10">
    <property type="entry name" value="Tetratricopeptide repeat domain"/>
    <property type="match status" value="2"/>
</dbReference>
<dbReference type="Proteomes" id="UP001565474">
    <property type="component" value="Unassembled WGS sequence"/>
</dbReference>
<dbReference type="EMBL" id="JBGBZN010000002">
    <property type="protein sequence ID" value="MEY9475421.1"/>
    <property type="molecule type" value="Genomic_DNA"/>
</dbReference>
<evidence type="ECO:0000313" key="2">
    <source>
        <dbReference type="EMBL" id="MEY9475421.1"/>
    </source>
</evidence>
<reference evidence="2 3" key="1">
    <citation type="submission" date="2024-07" db="EMBL/GenBank/DDBJ databases">
        <title>Genomic Encyclopedia of Type Strains, Phase V (KMG-V): Genome sequencing to study the core and pangenomes of soil and plant-associated prokaryotes.</title>
        <authorList>
            <person name="Whitman W."/>
        </authorList>
    </citation>
    <scope>NUCLEOTIDE SEQUENCE [LARGE SCALE GENOMIC DNA]</scope>
    <source>
        <strain evidence="2 3">USDA 222</strain>
    </source>
</reference>
<gene>
    <name evidence="2" type="ORF">ABH992_007820</name>
</gene>
<evidence type="ECO:0000256" key="1">
    <source>
        <dbReference type="SAM" id="SignalP"/>
    </source>
</evidence>
<feature type="chain" id="PRO_5046711579" evidence="1">
    <location>
        <begin position="31"/>
        <end position="283"/>
    </location>
</feature>
<protein>
    <submittedName>
        <fullName evidence="2">TPR repeat protein</fullName>
    </submittedName>
</protein>
<keyword evidence="1" id="KW-0732">Signal</keyword>
<accession>A0ABV4GUL8</accession>
<dbReference type="SUPFAM" id="SSF81901">
    <property type="entry name" value="HCP-like"/>
    <property type="match status" value="1"/>
</dbReference>
<dbReference type="InterPro" id="IPR011990">
    <property type="entry name" value="TPR-like_helical_dom_sf"/>
</dbReference>
<dbReference type="Pfam" id="PF08238">
    <property type="entry name" value="Sel1"/>
    <property type="match status" value="5"/>
</dbReference>
<dbReference type="SMART" id="SM00671">
    <property type="entry name" value="SEL1"/>
    <property type="match status" value="4"/>
</dbReference>
<name>A0ABV4GUL8_9BRAD</name>
<sequence length="283" mass="29354">MLSHRRNVTIMRTFLLAMLFALAAPLTAQAQSADLVLCDRLAADPSDPDKPADVKGVAEIASADIATAVKFCKQAANASRRAMFALGRAYAANRQTAEAIAAWRKAADKGSSAAMVELGVTYATGSGVAKDEAQARKLFEKAAQAGNPRGVSNLAALGGAGGAAPADPAQARALLGKAAETNAEAQYQLGLMLSEGDGGAKDDVAARALFEKAAAQNHPGALERMGAFAQEGRGGAKDKDAAKAYYERAAALGDEDAKKALERIRCPYAIKDKQGRLVTTLCF</sequence>
<dbReference type="PANTHER" id="PTHR11102">
    <property type="entry name" value="SEL-1-LIKE PROTEIN"/>
    <property type="match status" value="1"/>
</dbReference>
<dbReference type="InterPro" id="IPR006597">
    <property type="entry name" value="Sel1-like"/>
</dbReference>
<proteinExistence type="predicted"/>
<feature type="signal peptide" evidence="1">
    <location>
        <begin position="1"/>
        <end position="30"/>
    </location>
</feature>
<keyword evidence="3" id="KW-1185">Reference proteome</keyword>
<comment type="caution">
    <text evidence="2">The sequence shown here is derived from an EMBL/GenBank/DDBJ whole genome shotgun (WGS) entry which is preliminary data.</text>
</comment>
<dbReference type="InterPro" id="IPR050767">
    <property type="entry name" value="Sel1_AlgK"/>
</dbReference>
<evidence type="ECO:0000313" key="3">
    <source>
        <dbReference type="Proteomes" id="UP001565474"/>
    </source>
</evidence>
<dbReference type="PANTHER" id="PTHR11102:SF160">
    <property type="entry name" value="ERAD-ASSOCIATED E3 UBIQUITIN-PROTEIN LIGASE COMPONENT HRD3"/>
    <property type="match status" value="1"/>
</dbReference>